<sequence length="91" mass="9735">MVYAEGYYFADGNVHLGAWCATTAGEIHYGPAANACRGVAMPASFRRTVTRRTGSAGVFITQPRDDFQLLRAGLPPGAVLDVGYQHTDVDS</sequence>
<dbReference type="AlphaFoldDB" id="A0A4R2JR57"/>
<dbReference type="Proteomes" id="UP000295680">
    <property type="component" value="Unassembled WGS sequence"/>
</dbReference>
<name>A0A4R2JR57_9PSEU</name>
<evidence type="ECO:0000313" key="2">
    <source>
        <dbReference type="Proteomes" id="UP000295680"/>
    </source>
</evidence>
<dbReference type="EMBL" id="SLWS01000004">
    <property type="protein sequence ID" value="TCO59309.1"/>
    <property type="molecule type" value="Genomic_DNA"/>
</dbReference>
<gene>
    <name evidence="1" type="ORF">EV192_104150</name>
</gene>
<reference evidence="1 2" key="1">
    <citation type="submission" date="2019-03" db="EMBL/GenBank/DDBJ databases">
        <title>Genomic Encyclopedia of Type Strains, Phase IV (KMG-IV): sequencing the most valuable type-strain genomes for metagenomic binning, comparative biology and taxonomic classification.</title>
        <authorList>
            <person name="Goeker M."/>
        </authorList>
    </citation>
    <scope>NUCLEOTIDE SEQUENCE [LARGE SCALE GENOMIC DNA]</scope>
    <source>
        <strain evidence="1 2">DSM 45934</strain>
    </source>
</reference>
<accession>A0A4R2JR57</accession>
<protein>
    <submittedName>
        <fullName evidence="1">Uncharacterized protein</fullName>
    </submittedName>
</protein>
<comment type="caution">
    <text evidence="1">The sequence shown here is derived from an EMBL/GenBank/DDBJ whole genome shotgun (WGS) entry which is preliminary data.</text>
</comment>
<keyword evidence="2" id="KW-1185">Reference proteome</keyword>
<organism evidence="1 2">
    <name type="scientific">Actinocrispum wychmicini</name>
    <dbReference type="NCBI Taxonomy" id="1213861"/>
    <lineage>
        <taxon>Bacteria</taxon>
        <taxon>Bacillati</taxon>
        <taxon>Actinomycetota</taxon>
        <taxon>Actinomycetes</taxon>
        <taxon>Pseudonocardiales</taxon>
        <taxon>Pseudonocardiaceae</taxon>
        <taxon>Actinocrispum</taxon>
    </lineage>
</organism>
<evidence type="ECO:0000313" key="1">
    <source>
        <dbReference type="EMBL" id="TCO59309.1"/>
    </source>
</evidence>
<proteinExistence type="predicted"/>